<evidence type="ECO:0000313" key="1">
    <source>
        <dbReference type="EMBL" id="MBB2151058.1"/>
    </source>
</evidence>
<dbReference type="EMBL" id="WNXC01000008">
    <property type="protein sequence ID" value="MBB2151058.1"/>
    <property type="molecule type" value="Genomic_DNA"/>
</dbReference>
<dbReference type="SUPFAM" id="SSF49464">
    <property type="entry name" value="Carboxypeptidase regulatory domain-like"/>
    <property type="match status" value="1"/>
</dbReference>
<reference evidence="1 2" key="1">
    <citation type="submission" date="2019-11" db="EMBL/GenBank/DDBJ databases">
        <title>Description of Pedobacter sp. LMG 31462T.</title>
        <authorList>
            <person name="Carlier A."/>
            <person name="Qi S."/>
            <person name="Vandamme P."/>
        </authorList>
    </citation>
    <scope>NUCLEOTIDE SEQUENCE [LARGE SCALE GENOMIC DNA]</scope>
    <source>
        <strain evidence="1 2">LMG 31462</strain>
    </source>
</reference>
<dbReference type="RefSeq" id="WP_182960562.1">
    <property type="nucleotide sequence ID" value="NZ_WNXC01000008.1"/>
</dbReference>
<keyword evidence="1" id="KW-0675">Receptor</keyword>
<accession>A0ABR6F0J2</accession>
<dbReference type="SUPFAM" id="SSF56935">
    <property type="entry name" value="Porins"/>
    <property type="match status" value="1"/>
</dbReference>
<name>A0ABR6F0J2_9SPHI</name>
<gene>
    <name evidence="1" type="ORF">GM920_19330</name>
</gene>
<evidence type="ECO:0000313" key="2">
    <source>
        <dbReference type="Proteomes" id="UP000636110"/>
    </source>
</evidence>
<comment type="caution">
    <text evidence="1">The sequence shown here is derived from an EMBL/GenBank/DDBJ whole genome shotgun (WGS) entry which is preliminary data.</text>
</comment>
<dbReference type="InterPro" id="IPR008969">
    <property type="entry name" value="CarboxyPept-like_regulatory"/>
</dbReference>
<dbReference type="Gene3D" id="2.170.130.10">
    <property type="entry name" value="TonB-dependent receptor, plug domain"/>
    <property type="match status" value="1"/>
</dbReference>
<proteinExistence type="predicted"/>
<dbReference type="InterPro" id="IPR037066">
    <property type="entry name" value="Plug_dom_sf"/>
</dbReference>
<dbReference type="Gene3D" id="2.60.40.1930">
    <property type="match status" value="1"/>
</dbReference>
<dbReference type="Proteomes" id="UP000636110">
    <property type="component" value="Unassembled WGS sequence"/>
</dbReference>
<organism evidence="1 2">
    <name type="scientific">Pedobacter gandavensis</name>
    <dbReference type="NCBI Taxonomy" id="2679963"/>
    <lineage>
        <taxon>Bacteria</taxon>
        <taxon>Pseudomonadati</taxon>
        <taxon>Bacteroidota</taxon>
        <taxon>Sphingobacteriia</taxon>
        <taxon>Sphingobacteriales</taxon>
        <taxon>Sphingobacteriaceae</taxon>
        <taxon>Pedobacter</taxon>
    </lineage>
</organism>
<protein>
    <submittedName>
        <fullName evidence="1">TonB-dependent receptor plug domain-containing protein</fullName>
    </submittedName>
</protein>
<keyword evidence="2" id="KW-1185">Reference proteome</keyword>
<sequence length="904" mass="100099">MHRKFLYPLLGLTIALFAFSSGLFNDPFDLIMSRMETFNKKYAQEKVHLHLDKPYYAVGDSIWFKAYLFNTATQEPSEISKLLYVELINEKNGLEQQLKLPVRAGVTWGNFSLPDSLIEGNYRIRAYTQWMRNAGPDFFFDKTIKIGSSWNNSVFTNTAYTFSKENTAEKIKAELTFRDKDGNPYKGTDVRYEVQLDAKSILKDKASTNEQGEISFSFLNNSPELNAQTKLLKKGKIIATITLPNKRKVTKVIPIQATSTDVDVQFLPESGNLVEGIPNKIGIKAVNNSGLGEQISGDIIDQDGSVINHFETKHLGMGNVIITPEPGVKYTARLKFADGSKQQVPLPAAQPSGYVMSVTNIDKEKLVVKIMRSADLKGSAKIKVVGHQGGNILFSPTVNMNGQMESLSISKKELTEGILHLSLFTEENKPIAERLVFIYNPGDRVTAKLKGDKATYGKKEQVTFNLNTLFEGKPIAGTFSVAVTNTNAITPDPENESNIFSNLLLTSDLTGYVEKPNYYFNNEGPEVIENMDNLMLTQGWSRILWKDVILNNPPAIKFQPEESLAISGVVTDYSGKPSVNSKVTVIAANGSMSLDTLTDQQGKFNIDNIYFLDTKTFTVTARTDKGKKRLNIKMDVVPGQVVTKSKNTGDIEVNVNEALSAYLKQSTPRFNQLNKLGFLQKTTFLDEVEIKDQKKPVVRNSSNLNGNGRADIIITAEQILNCSWLTSCIQARVPGVMVKNGKFYLMRFGGKIPMAVIHNGMQLPDNDISMINKEDVQTIEVLNSLATTGIYGSGAAGGVLIITTKIRAGNFSDVAAAPGLIKHTADGYSMPQLFYAPVYEPDQANNPPDSRSTVYWDSQVFSNGQGETAFSFYNTNEPGTYRVVLEGMDLAGHLARTVYTYEVK</sequence>